<evidence type="ECO:0000313" key="3">
    <source>
        <dbReference type="Proteomes" id="UP000299290"/>
    </source>
</evidence>
<reference evidence="2 3" key="1">
    <citation type="journal article" date="2020" name="Int. J. Syst. Evol. Microbiol.">
        <title>Reclassification of Streptomyces castelarensis and Streptomyces sporoclivatus as later heterotypic synonyms of Streptomyces antimycoticus.</title>
        <authorList>
            <person name="Komaki H."/>
            <person name="Tamura T."/>
        </authorList>
    </citation>
    <scope>NUCLEOTIDE SEQUENCE [LARGE SCALE GENOMIC DNA]</scope>
    <source>
        <strain evidence="2 3">NBRC 12839</strain>
    </source>
</reference>
<accession>A0A4D4K3R1</accession>
<organism evidence="2 3">
    <name type="scientific">Streptomyces antimycoticus</name>
    <dbReference type="NCBI Taxonomy" id="68175"/>
    <lineage>
        <taxon>Bacteria</taxon>
        <taxon>Bacillati</taxon>
        <taxon>Actinomycetota</taxon>
        <taxon>Actinomycetes</taxon>
        <taxon>Kitasatosporales</taxon>
        <taxon>Streptomycetaceae</taxon>
        <taxon>Streptomyces</taxon>
        <taxon>Streptomyces violaceusniger group</taxon>
    </lineage>
</organism>
<dbReference type="AlphaFoldDB" id="A0A4D4K3R1"/>
<keyword evidence="3" id="KW-1185">Reference proteome</keyword>
<feature type="region of interest" description="Disordered" evidence="1">
    <location>
        <begin position="73"/>
        <end position="100"/>
    </location>
</feature>
<gene>
    <name evidence="2" type="ORF">SANT12839_044770</name>
</gene>
<feature type="compositionally biased region" description="Basic and acidic residues" evidence="1">
    <location>
        <begin position="77"/>
        <end position="86"/>
    </location>
</feature>
<comment type="caution">
    <text evidence="2">The sequence shown here is derived from an EMBL/GenBank/DDBJ whole genome shotgun (WGS) entry which is preliminary data.</text>
</comment>
<evidence type="ECO:0000256" key="1">
    <source>
        <dbReference type="SAM" id="MobiDB-lite"/>
    </source>
</evidence>
<evidence type="ECO:0000313" key="2">
    <source>
        <dbReference type="EMBL" id="GDY43595.1"/>
    </source>
</evidence>
<feature type="region of interest" description="Disordered" evidence="1">
    <location>
        <begin position="1"/>
        <end position="40"/>
    </location>
</feature>
<sequence length="161" mass="16466">MRCLGAGAGYGDSAEQLPQHRAGDPADEAGDDGVVAQGGQHPGHVEALAAGPFGDLGDAVGGVWTQFRHPVGDVEGGVERDREDHPGIPSPVPPPDGDSCAERDCVPSRTYPCLVPSPYPCPSACPYLSPCSCPCPCPSDHAKTSGFGPDLRAVLDTVIAP</sequence>
<proteinExistence type="predicted"/>
<name>A0A4D4K3R1_9ACTN</name>
<dbReference type="Proteomes" id="UP000299290">
    <property type="component" value="Unassembled WGS sequence"/>
</dbReference>
<protein>
    <submittedName>
        <fullName evidence="2">Uncharacterized protein</fullName>
    </submittedName>
</protein>
<feature type="compositionally biased region" description="Gly residues" evidence="1">
    <location>
        <begin position="1"/>
        <end position="10"/>
    </location>
</feature>
<dbReference type="EMBL" id="BJHV01000001">
    <property type="protein sequence ID" value="GDY43595.1"/>
    <property type="molecule type" value="Genomic_DNA"/>
</dbReference>